<sequence length="69" mass="7760">MKKLKWIIPWVLGLTGNQIIYKLTGFYIPTALNSILVGFGFSVLVGIVFGYFPGRKAARLNPIDALRYE</sequence>
<dbReference type="Proteomes" id="UP000184543">
    <property type="component" value="Unassembled WGS sequence"/>
</dbReference>
<proteinExistence type="predicted"/>
<accession>A0A1M6ED97</accession>
<organism evidence="2 3">
    <name type="scientific">Pseudozobellia thermophila</name>
    <dbReference type="NCBI Taxonomy" id="192903"/>
    <lineage>
        <taxon>Bacteria</taxon>
        <taxon>Pseudomonadati</taxon>
        <taxon>Bacteroidota</taxon>
        <taxon>Flavobacteriia</taxon>
        <taxon>Flavobacteriales</taxon>
        <taxon>Flavobacteriaceae</taxon>
        <taxon>Pseudozobellia</taxon>
    </lineage>
</organism>
<keyword evidence="2" id="KW-0547">Nucleotide-binding</keyword>
<keyword evidence="1" id="KW-1133">Transmembrane helix</keyword>
<keyword evidence="1" id="KW-0472">Membrane</keyword>
<dbReference type="STRING" id="192903.SAMN04488513_10222"/>
<evidence type="ECO:0000313" key="3">
    <source>
        <dbReference type="Proteomes" id="UP000184543"/>
    </source>
</evidence>
<evidence type="ECO:0000313" key="2">
    <source>
        <dbReference type="EMBL" id="SHI83445.1"/>
    </source>
</evidence>
<reference evidence="3" key="1">
    <citation type="submission" date="2016-11" db="EMBL/GenBank/DDBJ databases">
        <authorList>
            <person name="Varghese N."/>
            <person name="Submissions S."/>
        </authorList>
    </citation>
    <scope>NUCLEOTIDE SEQUENCE [LARGE SCALE GENOMIC DNA]</scope>
    <source>
        <strain evidence="3">DSM 19858</strain>
    </source>
</reference>
<name>A0A1M6ED97_9FLAO</name>
<gene>
    <name evidence="2" type="ORF">SAMN04488513_10222</name>
</gene>
<feature type="transmembrane region" description="Helical" evidence="1">
    <location>
        <begin position="34"/>
        <end position="52"/>
    </location>
</feature>
<dbReference type="RefSeq" id="WP_072989918.1">
    <property type="nucleotide sequence ID" value="NZ_FQYU01000002.1"/>
</dbReference>
<keyword evidence="1" id="KW-0812">Transmembrane</keyword>
<keyword evidence="2" id="KW-0067">ATP-binding</keyword>
<dbReference type="GO" id="GO:0005524">
    <property type="term" value="F:ATP binding"/>
    <property type="evidence" value="ECO:0007669"/>
    <property type="project" value="UniProtKB-KW"/>
</dbReference>
<keyword evidence="3" id="KW-1185">Reference proteome</keyword>
<evidence type="ECO:0000256" key="1">
    <source>
        <dbReference type="SAM" id="Phobius"/>
    </source>
</evidence>
<dbReference type="EMBL" id="FQYU01000002">
    <property type="protein sequence ID" value="SHI83445.1"/>
    <property type="molecule type" value="Genomic_DNA"/>
</dbReference>
<dbReference type="AlphaFoldDB" id="A0A1M6ED97"/>
<protein>
    <submittedName>
        <fullName evidence="2">Putative ABC transport system permease protein/macrolide transport system ATP-binding/permease protein</fullName>
    </submittedName>
</protein>
<feature type="transmembrane region" description="Helical" evidence="1">
    <location>
        <begin position="7"/>
        <end position="28"/>
    </location>
</feature>
<dbReference type="OrthoDB" id="9770036at2"/>